<gene>
    <name evidence="1" type="ORF">O181_129404</name>
</gene>
<dbReference type="Proteomes" id="UP000765509">
    <property type="component" value="Unassembled WGS sequence"/>
</dbReference>
<dbReference type="AlphaFoldDB" id="A0A9Q3L1U7"/>
<sequence>MHNSNTTPLVPENEILTFKGVKPGKKKITRGIINFNDFFIKYILALLAKIGIQRWAPDLNDSDASPYNEACRISIIQTFCQLAAGGAYKYINVNLKLLDNLQLLESTYNHIVYFTLAKQHKREMKGSGKYLGDKERQAIFQARLR</sequence>
<proteinExistence type="predicted"/>
<feature type="non-terminal residue" evidence="1">
    <location>
        <position position="145"/>
    </location>
</feature>
<dbReference type="OrthoDB" id="2507590at2759"/>
<comment type="caution">
    <text evidence="1">The sequence shown here is derived from an EMBL/GenBank/DDBJ whole genome shotgun (WGS) entry which is preliminary data.</text>
</comment>
<reference evidence="1" key="1">
    <citation type="submission" date="2021-03" db="EMBL/GenBank/DDBJ databases">
        <title>Draft genome sequence of rust myrtle Austropuccinia psidii MF-1, a brazilian biotype.</title>
        <authorList>
            <person name="Quecine M.C."/>
            <person name="Pachon D.M.R."/>
            <person name="Bonatelli M.L."/>
            <person name="Correr F.H."/>
            <person name="Franceschini L.M."/>
            <person name="Leite T.F."/>
            <person name="Margarido G.R.A."/>
            <person name="Almeida C.A."/>
            <person name="Ferrarezi J.A."/>
            <person name="Labate C.A."/>
        </authorList>
    </citation>
    <scope>NUCLEOTIDE SEQUENCE</scope>
    <source>
        <strain evidence="1">MF-1</strain>
    </source>
</reference>
<evidence type="ECO:0000313" key="1">
    <source>
        <dbReference type="EMBL" id="MBW0589689.1"/>
    </source>
</evidence>
<keyword evidence="2" id="KW-1185">Reference proteome</keyword>
<accession>A0A9Q3L1U7</accession>
<organism evidence="1 2">
    <name type="scientific">Austropuccinia psidii MF-1</name>
    <dbReference type="NCBI Taxonomy" id="1389203"/>
    <lineage>
        <taxon>Eukaryota</taxon>
        <taxon>Fungi</taxon>
        <taxon>Dikarya</taxon>
        <taxon>Basidiomycota</taxon>
        <taxon>Pucciniomycotina</taxon>
        <taxon>Pucciniomycetes</taxon>
        <taxon>Pucciniales</taxon>
        <taxon>Sphaerophragmiaceae</taxon>
        <taxon>Austropuccinia</taxon>
    </lineage>
</organism>
<protein>
    <submittedName>
        <fullName evidence="1">Uncharacterized protein</fullName>
    </submittedName>
</protein>
<evidence type="ECO:0000313" key="2">
    <source>
        <dbReference type="Proteomes" id="UP000765509"/>
    </source>
</evidence>
<dbReference type="EMBL" id="AVOT02135237">
    <property type="protein sequence ID" value="MBW0589689.1"/>
    <property type="molecule type" value="Genomic_DNA"/>
</dbReference>
<name>A0A9Q3L1U7_9BASI</name>